<organism evidence="2 3">
    <name type="scientific">Jannaschia pohangensis</name>
    <dbReference type="NCBI Taxonomy" id="390807"/>
    <lineage>
        <taxon>Bacteria</taxon>
        <taxon>Pseudomonadati</taxon>
        <taxon>Pseudomonadota</taxon>
        <taxon>Alphaproteobacteria</taxon>
        <taxon>Rhodobacterales</taxon>
        <taxon>Roseobacteraceae</taxon>
        <taxon>Jannaschia</taxon>
    </lineage>
</organism>
<dbReference type="AlphaFoldDB" id="A0A1I3TVC1"/>
<evidence type="ECO:0000256" key="1">
    <source>
        <dbReference type="SAM" id="SignalP"/>
    </source>
</evidence>
<keyword evidence="1" id="KW-0732">Signal</keyword>
<accession>A0A1I3TVC1</accession>
<sequence length="327" mass="35698">MRSLSQAMLILAALSAPPRAEPVLSLAGTMPASGDYGEVIGAMREMRLSSTSILLRSDDFDRGNGYDPMDDWPAIANQVYPALDIRLHLTLAVIDTVADRRPADLRDRPWDDPETVARFNAFLTEVLTRMADVDLIAISIGNEVDATLTDATRPAYARFFAATRAHARTLRPDVPVTVTQTYAGLMATPGARELANLGDGWAVTYYPLEPDFTVRDPDTVPTDMAGLRSLATPPIWLVEAGFPSDGCGAGSPAAQARFFDLVLEETRDFAFVNLTWSHDIGDAEVETYTEYYGVGTPCFARYLGSLGLKASDDRPKPAFDAMVRRAR</sequence>
<dbReference type="Proteomes" id="UP000199110">
    <property type="component" value="Unassembled WGS sequence"/>
</dbReference>
<dbReference type="STRING" id="390807.SAMN04488095_3541"/>
<proteinExistence type="predicted"/>
<evidence type="ECO:0000313" key="3">
    <source>
        <dbReference type="Proteomes" id="UP000199110"/>
    </source>
</evidence>
<reference evidence="2 3" key="1">
    <citation type="submission" date="2016-10" db="EMBL/GenBank/DDBJ databases">
        <authorList>
            <person name="de Groot N.N."/>
        </authorList>
    </citation>
    <scope>NUCLEOTIDE SEQUENCE [LARGE SCALE GENOMIC DNA]</scope>
    <source>
        <strain evidence="2 3">DSM 19073</strain>
    </source>
</reference>
<gene>
    <name evidence="2" type="ORF">SAMN04488095_3541</name>
</gene>
<dbReference type="Gene3D" id="3.20.20.80">
    <property type="entry name" value="Glycosidases"/>
    <property type="match status" value="1"/>
</dbReference>
<feature type="signal peptide" evidence="1">
    <location>
        <begin position="1"/>
        <end position="20"/>
    </location>
</feature>
<feature type="chain" id="PRO_5011493042" evidence="1">
    <location>
        <begin position="21"/>
        <end position="327"/>
    </location>
</feature>
<evidence type="ECO:0000313" key="2">
    <source>
        <dbReference type="EMBL" id="SFJ74580.1"/>
    </source>
</evidence>
<dbReference type="EMBL" id="FORA01000006">
    <property type="protein sequence ID" value="SFJ74580.1"/>
    <property type="molecule type" value="Genomic_DNA"/>
</dbReference>
<dbReference type="InterPro" id="IPR017853">
    <property type="entry name" value="GH"/>
</dbReference>
<keyword evidence="3" id="KW-1185">Reference proteome</keyword>
<dbReference type="SUPFAM" id="SSF51445">
    <property type="entry name" value="(Trans)glycosidases"/>
    <property type="match status" value="1"/>
</dbReference>
<name>A0A1I3TVC1_9RHOB</name>
<protein>
    <submittedName>
        <fullName evidence="2">Uncharacterized protein</fullName>
    </submittedName>
</protein>